<dbReference type="Proteomes" id="UP001056708">
    <property type="component" value="Chromosome"/>
</dbReference>
<accession>A0ABY5ANF2</accession>
<dbReference type="RefSeq" id="WP_252662757.1">
    <property type="nucleotide sequence ID" value="NZ_CP098611.1"/>
</dbReference>
<proteinExistence type="predicted"/>
<sequence>MLTKILAIVALILAIVTIGAAYSSRASITLRQEEQQERYWPRQGTYLNGSYQGGTWNYSGSRASYGGGFFGGGTGVGK</sequence>
<evidence type="ECO:0000313" key="2">
    <source>
        <dbReference type="Proteomes" id="UP001056708"/>
    </source>
</evidence>
<protein>
    <submittedName>
        <fullName evidence="1">Uncharacterized protein</fullName>
    </submittedName>
</protein>
<reference evidence="1" key="1">
    <citation type="submission" date="2022-06" db="EMBL/GenBank/DDBJ databases">
        <title>Genome sequence of Phormidium yuhuli AB48 isolated from an industrial photobioreactor environment.</title>
        <authorList>
            <person name="Qiu Y."/>
            <person name="Noonan A.J.C."/>
            <person name="Dofher K."/>
            <person name="Koch M."/>
            <person name="Kieft B."/>
            <person name="Lin X."/>
            <person name="Ziels R.M."/>
            <person name="Hallam S.J."/>
        </authorList>
    </citation>
    <scope>NUCLEOTIDE SEQUENCE</scope>
    <source>
        <strain evidence="1">AB48</strain>
    </source>
</reference>
<organism evidence="1 2">
    <name type="scientific">Phormidium yuhuli AB48</name>
    <dbReference type="NCBI Taxonomy" id="2940671"/>
    <lineage>
        <taxon>Bacteria</taxon>
        <taxon>Bacillati</taxon>
        <taxon>Cyanobacteriota</taxon>
        <taxon>Cyanophyceae</taxon>
        <taxon>Oscillatoriophycideae</taxon>
        <taxon>Oscillatoriales</taxon>
        <taxon>Oscillatoriaceae</taxon>
        <taxon>Phormidium</taxon>
        <taxon>Phormidium yuhuli</taxon>
    </lineage>
</organism>
<name>A0ABY5ANF2_9CYAN</name>
<keyword evidence="2" id="KW-1185">Reference proteome</keyword>
<dbReference type="EMBL" id="CP098611">
    <property type="protein sequence ID" value="USR90733.1"/>
    <property type="molecule type" value="Genomic_DNA"/>
</dbReference>
<gene>
    <name evidence="1" type="ORF">NEA10_18215</name>
</gene>
<evidence type="ECO:0000313" key="1">
    <source>
        <dbReference type="EMBL" id="USR90733.1"/>
    </source>
</evidence>